<sequence length="575" mass="65553">MTDSRVFNDNNKESNSWQKRAPRKDPHRLKILSQFCIARAVAKTSLTNFSRYKGDIRKIARLLKASLVLDLRTSLINEIVNTQENFDEENVKSLILLQLLTDVRHFSFDATISKTGCVKELDLSDSEELFQEIREIQELSLESFKLVGVRFEKGLVREILSRSPRVHSIHVGGDLSSEILSYVAIYPCELKSLYLDNCKVTDGEVVTSLLRTKTNFLKLGRMICGKHDMTDIENTALHSLQSITIRSPLLTGCGTILLLHVLRNLRNIHYTSWNSSIFETLILINILSPQNPTFALTSMDVWRPNEEALTQLKHFCPNLQKLMIECYDPELQSLQKLSKFTNLTTLILRLVSEELIISAVKAAGENLKELEIEFETFTFHSISLGTMLFIHEKCPNLQKFNIRHVCIESRPSDRLPSLRSKMFPNLKHLSLSSAVIKPAILERLIIGNDSLENLTLDVNHDALTDKVIRELQINNQLRRLKSISLGAGSLSHKVLTSLITLPELKTLSLDLKRFPFIPVSKFNGIKNELVKARSRTIRRSQFGASDLAWPFWRSPFCRSFIKAQNYFGAAHVITK</sequence>
<dbReference type="InterPro" id="IPR032675">
    <property type="entry name" value="LRR_dom_sf"/>
</dbReference>
<accession>A0AAN9ACD3</accession>
<feature type="compositionally biased region" description="Polar residues" evidence="1">
    <location>
        <begin position="1"/>
        <end position="18"/>
    </location>
</feature>
<organism evidence="2 3">
    <name type="scientific">Halocaridina rubra</name>
    <name type="common">Hawaiian red shrimp</name>
    <dbReference type="NCBI Taxonomy" id="373956"/>
    <lineage>
        <taxon>Eukaryota</taxon>
        <taxon>Metazoa</taxon>
        <taxon>Ecdysozoa</taxon>
        <taxon>Arthropoda</taxon>
        <taxon>Crustacea</taxon>
        <taxon>Multicrustacea</taxon>
        <taxon>Malacostraca</taxon>
        <taxon>Eumalacostraca</taxon>
        <taxon>Eucarida</taxon>
        <taxon>Decapoda</taxon>
        <taxon>Pleocyemata</taxon>
        <taxon>Caridea</taxon>
        <taxon>Atyoidea</taxon>
        <taxon>Atyidae</taxon>
        <taxon>Halocaridina</taxon>
    </lineage>
</organism>
<feature type="region of interest" description="Disordered" evidence="1">
    <location>
        <begin position="1"/>
        <end position="24"/>
    </location>
</feature>
<evidence type="ECO:0000313" key="3">
    <source>
        <dbReference type="Proteomes" id="UP001381693"/>
    </source>
</evidence>
<dbReference type="SUPFAM" id="SSF52047">
    <property type="entry name" value="RNI-like"/>
    <property type="match status" value="2"/>
</dbReference>
<reference evidence="2 3" key="1">
    <citation type="submission" date="2023-11" db="EMBL/GenBank/DDBJ databases">
        <title>Halocaridina rubra genome assembly.</title>
        <authorList>
            <person name="Smith C."/>
        </authorList>
    </citation>
    <scope>NUCLEOTIDE SEQUENCE [LARGE SCALE GENOMIC DNA]</scope>
    <source>
        <strain evidence="2">EP-1</strain>
        <tissue evidence="2">Whole</tissue>
    </source>
</reference>
<proteinExistence type="predicted"/>
<comment type="caution">
    <text evidence="2">The sequence shown here is derived from an EMBL/GenBank/DDBJ whole genome shotgun (WGS) entry which is preliminary data.</text>
</comment>
<gene>
    <name evidence="2" type="ORF">SK128_007610</name>
</gene>
<dbReference type="AlphaFoldDB" id="A0AAN9ACD3"/>
<dbReference type="EMBL" id="JAXCGZ010003785">
    <property type="protein sequence ID" value="KAK7083228.1"/>
    <property type="molecule type" value="Genomic_DNA"/>
</dbReference>
<evidence type="ECO:0000256" key="1">
    <source>
        <dbReference type="SAM" id="MobiDB-lite"/>
    </source>
</evidence>
<dbReference type="Gene3D" id="3.80.10.10">
    <property type="entry name" value="Ribonuclease Inhibitor"/>
    <property type="match status" value="1"/>
</dbReference>
<keyword evidence="3" id="KW-1185">Reference proteome</keyword>
<evidence type="ECO:0000313" key="2">
    <source>
        <dbReference type="EMBL" id="KAK7083228.1"/>
    </source>
</evidence>
<protein>
    <recommendedName>
        <fullName evidence="4">RNI-like protein</fullName>
    </recommendedName>
</protein>
<name>A0AAN9ACD3_HALRR</name>
<dbReference type="Proteomes" id="UP001381693">
    <property type="component" value="Unassembled WGS sequence"/>
</dbReference>
<evidence type="ECO:0008006" key="4">
    <source>
        <dbReference type="Google" id="ProtNLM"/>
    </source>
</evidence>